<dbReference type="PANTHER" id="PTHR18763:SF3">
    <property type="entry name" value="OS09G0477800 PROTEIN"/>
    <property type="match status" value="1"/>
</dbReference>
<dbReference type="GO" id="GO:0120330">
    <property type="term" value="C:rixosome complex"/>
    <property type="evidence" value="ECO:0007669"/>
    <property type="project" value="TreeGrafter"/>
</dbReference>
<evidence type="ECO:0008006" key="5">
    <source>
        <dbReference type="Google" id="ProtNLM"/>
    </source>
</evidence>
<feature type="region of interest" description="Disordered" evidence="2">
    <location>
        <begin position="400"/>
        <end position="422"/>
    </location>
</feature>
<dbReference type="InterPro" id="IPR001680">
    <property type="entry name" value="WD40_rpt"/>
</dbReference>
<dbReference type="Proteomes" id="UP000886885">
    <property type="component" value="Chromosome 1A"/>
</dbReference>
<dbReference type="PROSITE" id="PS00678">
    <property type="entry name" value="WD_REPEATS_1"/>
    <property type="match status" value="1"/>
</dbReference>
<dbReference type="SMART" id="SM00320">
    <property type="entry name" value="WD40"/>
    <property type="match status" value="5"/>
</dbReference>
<proteinExistence type="predicted"/>
<dbReference type="PROSITE" id="PS50294">
    <property type="entry name" value="WD_REPEATS_REGION"/>
    <property type="match status" value="2"/>
</dbReference>
<dbReference type="AlphaFoldDB" id="A0A8X8J042"/>
<evidence type="ECO:0000256" key="2">
    <source>
        <dbReference type="SAM" id="MobiDB-lite"/>
    </source>
</evidence>
<dbReference type="GO" id="GO:0006261">
    <property type="term" value="P:DNA-templated DNA replication"/>
    <property type="evidence" value="ECO:0007669"/>
    <property type="project" value="TreeGrafter"/>
</dbReference>
<protein>
    <recommendedName>
        <fullName evidence="5">Protein ROOT INITIATION DEFECTIVE 3-like</fullName>
    </recommendedName>
</protein>
<organism evidence="3 4">
    <name type="scientific">Populus tomentosa</name>
    <name type="common">Chinese white poplar</name>
    <dbReference type="NCBI Taxonomy" id="118781"/>
    <lineage>
        <taxon>Eukaryota</taxon>
        <taxon>Viridiplantae</taxon>
        <taxon>Streptophyta</taxon>
        <taxon>Embryophyta</taxon>
        <taxon>Tracheophyta</taxon>
        <taxon>Spermatophyta</taxon>
        <taxon>Magnoliopsida</taxon>
        <taxon>eudicotyledons</taxon>
        <taxon>Gunneridae</taxon>
        <taxon>Pentapetalae</taxon>
        <taxon>rosids</taxon>
        <taxon>fabids</taxon>
        <taxon>Malpighiales</taxon>
        <taxon>Salicaceae</taxon>
        <taxon>Saliceae</taxon>
        <taxon>Populus</taxon>
    </lineage>
</organism>
<dbReference type="Pfam" id="PF00400">
    <property type="entry name" value="WD40"/>
    <property type="match status" value="3"/>
</dbReference>
<dbReference type="InterPro" id="IPR019775">
    <property type="entry name" value="WD40_repeat_CS"/>
</dbReference>
<keyword evidence="4" id="KW-1185">Reference proteome</keyword>
<feature type="repeat" description="WD" evidence="1">
    <location>
        <begin position="118"/>
        <end position="148"/>
    </location>
</feature>
<dbReference type="InterPro" id="IPR045227">
    <property type="entry name" value="WDR18/Ipi3/RID3"/>
</dbReference>
<dbReference type="OrthoDB" id="756370at2759"/>
<evidence type="ECO:0000256" key="1">
    <source>
        <dbReference type="PROSITE-ProRule" id="PRU00221"/>
    </source>
</evidence>
<dbReference type="FunFam" id="2.130.10.10:FF:002894">
    <property type="entry name" value="Uncharacterized protein"/>
    <property type="match status" value="1"/>
</dbReference>
<accession>A0A8X8J042</accession>
<keyword evidence="1" id="KW-0853">WD repeat</keyword>
<gene>
    <name evidence="3" type="ORF">POTOM_002967</name>
</gene>
<reference evidence="3" key="1">
    <citation type="journal article" date="2020" name="bioRxiv">
        <title>Hybrid origin of Populus tomentosa Carr. identified through genome sequencing and phylogenomic analysis.</title>
        <authorList>
            <person name="An X."/>
            <person name="Gao K."/>
            <person name="Chen Z."/>
            <person name="Li J."/>
            <person name="Yang X."/>
            <person name="Yang X."/>
            <person name="Zhou J."/>
            <person name="Guo T."/>
            <person name="Zhao T."/>
            <person name="Huang S."/>
            <person name="Miao D."/>
            <person name="Khan W.U."/>
            <person name="Rao P."/>
            <person name="Ye M."/>
            <person name="Lei B."/>
            <person name="Liao W."/>
            <person name="Wang J."/>
            <person name="Ji L."/>
            <person name="Li Y."/>
            <person name="Guo B."/>
            <person name="Mustafa N.S."/>
            <person name="Li S."/>
            <person name="Yun Q."/>
            <person name="Keller S.R."/>
            <person name="Mao J."/>
            <person name="Zhang R."/>
            <person name="Strauss S.H."/>
        </authorList>
    </citation>
    <scope>NUCLEOTIDE SEQUENCE</scope>
    <source>
        <strain evidence="3">GM15</strain>
        <tissue evidence="3">Leaf</tissue>
    </source>
</reference>
<feature type="repeat" description="WD" evidence="1">
    <location>
        <begin position="264"/>
        <end position="305"/>
    </location>
</feature>
<evidence type="ECO:0000313" key="3">
    <source>
        <dbReference type="EMBL" id="KAG6793744.1"/>
    </source>
</evidence>
<dbReference type="FunFam" id="2.130.10.10:FF:002908">
    <property type="entry name" value="Uncharacterized protein"/>
    <property type="match status" value="1"/>
</dbReference>
<dbReference type="GO" id="GO:0005656">
    <property type="term" value="C:nuclear pre-replicative complex"/>
    <property type="evidence" value="ECO:0007669"/>
    <property type="project" value="TreeGrafter"/>
</dbReference>
<dbReference type="PROSITE" id="PS50082">
    <property type="entry name" value="WD_REPEATS_2"/>
    <property type="match status" value="2"/>
</dbReference>
<dbReference type="PANTHER" id="PTHR18763">
    <property type="entry name" value="WD-REPEAT PROTEIN 18"/>
    <property type="match status" value="1"/>
</dbReference>
<evidence type="ECO:0000313" key="4">
    <source>
        <dbReference type="Proteomes" id="UP000886885"/>
    </source>
</evidence>
<dbReference type="GO" id="GO:0006364">
    <property type="term" value="P:rRNA processing"/>
    <property type="evidence" value="ECO:0007669"/>
    <property type="project" value="TreeGrafter"/>
</dbReference>
<name>A0A8X8J042_POPTO</name>
<sequence>MSSSREIVLTSSPDGPITAYDIFSGTTLARFSGSRSPRHGLVLAGKAYIAASHISSATASGSIHLYNWWSSTAFHHLPVPEPVAPLAATPDGSFLFAGGVSGNVYALSIPSGNILKSFPAHTKPVSCLTISNDGSLLISGGDDGTILVVPIFQLVEQTTDGNCSDFMFHSFVAHEGPVTAITCIGFCHHIVISCSTDCTSKLWSLLDGTNLRKITFPCAISRIALDPTGTEFYAAGADGSIYKGFLKVGSRKQVSRMLELAILADKHGGAIISVVMMNAGKNLVSAAEDGRVYLWEVERGQVIMVLGNNMESISDLVVASGIGDARRQGARVGDNMNTSVGGGIVLSGKEFTRSVKDTVEIEDVLSVAAKDRSKAIDMLESAIGVYERLLELILKEARGGTSKNSHEDNGHVNRLEITKPNE</sequence>
<dbReference type="EMBL" id="JAAWWB010000001">
    <property type="protein sequence ID" value="KAG6793744.1"/>
    <property type="molecule type" value="Genomic_DNA"/>
</dbReference>
<comment type="caution">
    <text evidence="3">The sequence shown here is derived from an EMBL/GenBank/DDBJ whole genome shotgun (WGS) entry which is preliminary data.</text>
</comment>